<keyword evidence="3" id="KW-1185">Reference proteome</keyword>
<dbReference type="EMBL" id="AFTL01000018">
    <property type="protein sequence ID" value="EGS36272.1"/>
    <property type="molecule type" value="Genomic_DNA"/>
</dbReference>
<evidence type="ECO:0000256" key="1">
    <source>
        <dbReference type="SAM" id="Phobius"/>
    </source>
</evidence>
<keyword evidence="1" id="KW-0472">Membrane</keyword>
<name>A0ABN0D3I7_9LACO</name>
<evidence type="ECO:0000313" key="3">
    <source>
        <dbReference type="Proteomes" id="UP000006035"/>
    </source>
</evidence>
<gene>
    <name evidence="2" type="ORF">HMPREF9102_2107</name>
</gene>
<keyword evidence="1" id="KW-1133">Transmembrane helix</keyword>
<dbReference type="Proteomes" id="UP000006035">
    <property type="component" value="Unassembled WGS sequence"/>
</dbReference>
<protein>
    <submittedName>
        <fullName evidence="2">Uncharacterized protein</fullName>
    </submittedName>
</protein>
<dbReference type="RefSeq" id="WP_003715845.1">
    <property type="nucleotide sequence ID" value="NZ_AFTL01000018.1"/>
</dbReference>
<keyword evidence="1" id="KW-0812">Transmembrane</keyword>
<proteinExistence type="predicted"/>
<evidence type="ECO:0000313" key="2">
    <source>
        <dbReference type="EMBL" id="EGS36272.1"/>
    </source>
</evidence>
<reference evidence="2 3" key="1">
    <citation type="submission" date="2011-05" db="EMBL/GenBank/DDBJ databases">
        <authorList>
            <person name="Durkin A.S."/>
            <person name="Kim M."/>
            <person name="Radune D."/>
            <person name="Hostetler J."/>
            <person name="Torralba M."/>
            <person name="Gillis M."/>
            <person name="Methe B."/>
            <person name="Sutton G."/>
            <person name="Nelson K.E."/>
        </authorList>
    </citation>
    <scope>NUCLEOTIDE SEQUENCE [LARGE SCALE GENOMIC DNA]</scope>
    <source>
        <strain evidence="2 3">F0423</strain>
    </source>
</reference>
<sequence>MGVVIGLAIIIGIVAAIFGIKAHIQGNDVRRSLYTDEVVDSHQIMMMNDYMPTKVNNLYKALLSLG</sequence>
<feature type="transmembrane region" description="Helical" evidence="1">
    <location>
        <begin position="6"/>
        <end position="24"/>
    </location>
</feature>
<comment type="caution">
    <text evidence="2">The sequence shown here is derived from an EMBL/GenBank/DDBJ whole genome shotgun (WGS) entry which is preliminary data.</text>
</comment>
<accession>A0ABN0D3I7</accession>
<organism evidence="2 3">
    <name type="scientific">Limosilactobacillus oris F0423</name>
    <dbReference type="NCBI Taxonomy" id="944562"/>
    <lineage>
        <taxon>Bacteria</taxon>
        <taxon>Bacillati</taxon>
        <taxon>Bacillota</taxon>
        <taxon>Bacilli</taxon>
        <taxon>Lactobacillales</taxon>
        <taxon>Lactobacillaceae</taxon>
        <taxon>Limosilactobacillus</taxon>
    </lineage>
</organism>